<keyword evidence="2" id="KW-1185">Reference proteome</keyword>
<dbReference type="EMBL" id="JBCGBO010000002">
    <property type="protein sequence ID" value="KAK9223031.1"/>
    <property type="molecule type" value="Genomic_DNA"/>
</dbReference>
<comment type="caution">
    <text evidence="1">The sequence shown here is derived from an EMBL/GenBank/DDBJ whole genome shotgun (WGS) entry which is preliminary data.</text>
</comment>
<accession>A0AAP0QYT7</accession>
<dbReference type="Proteomes" id="UP001428341">
    <property type="component" value="Unassembled WGS sequence"/>
</dbReference>
<evidence type="ECO:0000313" key="2">
    <source>
        <dbReference type="Proteomes" id="UP001428341"/>
    </source>
</evidence>
<sequence length="81" mass="9350">MLDWENRVFDYLLGQVVESPVRFKRGVGDSAWGTVVQKEVVNNVGHVWSTDPLVMETWRAAIGGVHEREAWEGIYRLEVYD</sequence>
<evidence type="ECO:0000313" key="1">
    <source>
        <dbReference type="EMBL" id="KAK9223031.1"/>
    </source>
</evidence>
<proteinExistence type="predicted"/>
<name>A0AAP0QYT7_9ROSI</name>
<protein>
    <submittedName>
        <fullName evidence="1">Uncharacterized protein</fullName>
    </submittedName>
</protein>
<dbReference type="AlphaFoldDB" id="A0AAP0QYT7"/>
<reference evidence="1 2" key="1">
    <citation type="submission" date="2024-05" db="EMBL/GenBank/DDBJ databases">
        <title>Haplotype-resolved chromosome-level genome assembly of Huyou (Citrus changshanensis).</title>
        <authorList>
            <person name="Miao C."/>
            <person name="Chen W."/>
            <person name="Wu Y."/>
            <person name="Wang L."/>
            <person name="Zhao S."/>
            <person name="Grierson D."/>
            <person name="Xu C."/>
            <person name="Chen K."/>
        </authorList>
    </citation>
    <scope>NUCLEOTIDE SEQUENCE [LARGE SCALE GENOMIC DNA]</scope>
    <source>
        <strain evidence="1">01-14</strain>
        <tissue evidence="1">Leaf</tissue>
    </source>
</reference>
<organism evidence="1 2">
    <name type="scientific">Citrus x changshan-huyou</name>
    <dbReference type="NCBI Taxonomy" id="2935761"/>
    <lineage>
        <taxon>Eukaryota</taxon>
        <taxon>Viridiplantae</taxon>
        <taxon>Streptophyta</taxon>
        <taxon>Embryophyta</taxon>
        <taxon>Tracheophyta</taxon>
        <taxon>Spermatophyta</taxon>
        <taxon>Magnoliopsida</taxon>
        <taxon>eudicotyledons</taxon>
        <taxon>Gunneridae</taxon>
        <taxon>Pentapetalae</taxon>
        <taxon>rosids</taxon>
        <taxon>malvids</taxon>
        <taxon>Sapindales</taxon>
        <taxon>Rutaceae</taxon>
        <taxon>Aurantioideae</taxon>
        <taxon>Citrus</taxon>
    </lineage>
</organism>
<gene>
    <name evidence="1" type="ORF">WN944_011473</name>
</gene>